<reference evidence="6" key="1">
    <citation type="submission" date="2017-09" db="EMBL/GenBank/DDBJ databases">
        <authorList>
            <person name="Zhang Y."/>
            <person name="Huang X."/>
            <person name="Liu J."/>
            <person name="Lu L."/>
            <person name="Peng K."/>
        </authorList>
    </citation>
    <scope>NUCLEOTIDE SEQUENCE [LARGE SCALE GENOMIC DNA]</scope>
    <source>
        <strain evidence="6">S-XJ-1</strain>
    </source>
</reference>
<dbReference type="EMBL" id="NTGA01000020">
    <property type="protein sequence ID" value="PAY22773.1"/>
    <property type="molecule type" value="Genomic_DNA"/>
</dbReference>
<dbReference type="Gene3D" id="3.40.50.720">
    <property type="entry name" value="NAD(P)-binding Rossmann-like Domain"/>
    <property type="match status" value="1"/>
</dbReference>
<dbReference type="PANTHER" id="PTHR44196">
    <property type="entry name" value="DEHYDROGENASE/REDUCTASE SDR FAMILY MEMBER 7B"/>
    <property type="match status" value="1"/>
</dbReference>
<comment type="similarity">
    <text evidence="1">Belongs to the short-chain dehydrogenases/reductases (SDR) family.</text>
</comment>
<gene>
    <name evidence="5" type="ORF">CEY15_11800</name>
</gene>
<dbReference type="GO" id="GO:0016020">
    <property type="term" value="C:membrane"/>
    <property type="evidence" value="ECO:0007669"/>
    <property type="project" value="TreeGrafter"/>
</dbReference>
<evidence type="ECO:0000256" key="3">
    <source>
        <dbReference type="SAM" id="Phobius"/>
    </source>
</evidence>
<keyword evidence="3" id="KW-1133">Transmembrane helix</keyword>
<dbReference type="GO" id="GO:0016491">
    <property type="term" value="F:oxidoreductase activity"/>
    <property type="evidence" value="ECO:0007669"/>
    <property type="project" value="UniProtKB-KW"/>
</dbReference>
<dbReference type="PROSITE" id="PS00061">
    <property type="entry name" value="ADH_SHORT"/>
    <property type="match status" value="1"/>
</dbReference>
<organism evidence="5 6">
    <name type="scientific">Dietzia natronolimnaea</name>
    <dbReference type="NCBI Taxonomy" id="161920"/>
    <lineage>
        <taxon>Bacteria</taxon>
        <taxon>Bacillati</taxon>
        <taxon>Actinomycetota</taxon>
        <taxon>Actinomycetes</taxon>
        <taxon>Mycobacteriales</taxon>
        <taxon>Dietziaceae</taxon>
        <taxon>Dietzia</taxon>
    </lineage>
</organism>
<dbReference type="InterPro" id="IPR020904">
    <property type="entry name" value="Sc_DH/Rdtase_CS"/>
</dbReference>
<dbReference type="InterPro" id="IPR002347">
    <property type="entry name" value="SDR_fam"/>
</dbReference>
<name>A0A2A2WP06_9ACTN</name>
<dbReference type="Proteomes" id="UP000218810">
    <property type="component" value="Unassembled WGS sequence"/>
</dbReference>
<proteinExistence type="inferred from homology"/>
<feature type="transmembrane region" description="Helical" evidence="3">
    <location>
        <begin position="142"/>
        <end position="160"/>
    </location>
</feature>
<evidence type="ECO:0000256" key="2">
    <source>
        <dbReference type="ARBA" id="ARBA00023002"/>
    </source>
</evidence>
<dbReference type="PANTHER" id="PTHR44196:SF1">
    <property type="entry name" value="DEHYDROGENASE_REDUCTASE SDR FAMILY MEMBER 7B"/>
    <property type="match status" value="1"/>
</dbReference>
<keyword evidence="3" id="KW-0812">Transmembrane</keyword>
<dbReference type="NCBIfam" id="NF005881">
    <property type="entry name" value="PRK07832.1"/>
    <property type="match status" value="1"/>
</dbReference>
<keyword evidence="6" id="KW-1185">Reference proteome</keyword>
<dbReference type="CDD" id="cd05233">
    <property type="entry name" value="SDR_c"/>
    <property type="match status" value="1"/>
</dbReference>
<dbReference type="RefSeq" id="WP_095718611.1">
    <property type="nucleotide sequence ID" value="NZ_NTGA01000020.1"/>
</dbReference>
<comment type="caution">
    <text evidence="5">The sequence shown here is derived from an EMBL/GenBank/DDBJ whole genome shotgun (WGS) entry which is preliminary data.</text>
</comment>
<dbReference type="SMART" id="SM00822">
    <property type="entry name" value="PKS_KR"/>
    <property type="match status" value="1"/>
</dbReference>
<accession>A0A2A2WP06</accession>
<dbReference type="AlphaFoldDB" id="A0A2A2WP06"/>
<dbReference type="InterPro" id="IPR057326">
    <property type="entry name" value="KR_dom"/>
</dbReference>
<evidence type="ECO:0000259" key="4">
    <source>
        <dbReference type="SMART" id="SM00822"/>
    </source>
</evidence>
<dbReference type="InterPro" id="IPR036291">
    <property type="entry name" value="NAD(P)-bd_dom_sf"/>
</dbReference>
<keyword evidence="2" id="KW-0560">Oxidoreductase</keyword>
<dbReference type="Pfam" id="PF00106">
    <property type="entry name" value="adh_short"/>
    <property type="match status" value="1"/>
</dbReference>
<sequence>MSRRRITDYRGTTCVVTGAASGIGRAVAIRLAGEGASLVLTDRDAAGLDAAAGACRDTGGTVLASEVLDITDHEAVMRFGETVVAAHGAPHAVFHVAGNSAWGRPDLLEHRVWRSMVEVNLMGTIHVIEAFVPAMMAARRPAALVMVSSAAGLLGLPWHAAYSAAKFGIRGIAEVLRFDLAPYGIGVHLVCPGGVDTPLVETVEIAGVDRSDPQVAKTVDQFRRHAVTPEVAASKTIEGVRKGRYIVYTSPDIRLAFAAQKFAPPLYMLAMRLLSRRINKAGEGILP</sequence>
<evidence type="ECO:0000313" key="6">
    <source>
        <dbReference type="Proteomes" id="UP000218810"/>
    </source>
</evidence>
<feature type="domain" description="Ketoreductase" evidence="4">
    <location>
        <begin position="12"/>
        <end position="193"/>
    </location>
</feature>
<dbReference type="OrthoDB" id="335726at2"/>
<dbReference type="PRINTS" id="PR00081">
    <property type="entry name" value="GDHRDH"/>
</dbReference>
<evidence type="ECO:0000313" key="5">
    <source>
        <dbReference type="EMBL" id="PAY22773.1"/>
    </source>
</evidence>
<dbReference type="SUPFAM" id="SSF51735">
    <property type="entry name" value="NAD(P)-binding Rossmann-fold domains"/>
    <property type="match status" value="1"/>
</dbReference>
<keyword evidence="3" id="KW-0472">Membrane</keyword>
<protein>
    <submittedName>
        <fullName evidence="5">Short chain dehydrogenase</fullName>
    </submittedName>
</protein>
<evidence type="ECO:0000256" key="1">
    <source>
        <dbReference type="ARBA" id="ARBA00006484"/>
    </source>
</evidence>